<dbReference type="Gene3D" id="1.10.357.10">
    <property type="entry name" value="Tetracycline Repressor, domain 2"/>
    <property type="match status" value="1"/>
</dbReference>
<evidence type="ECO:0000256" key="4">
    <source>
        <dbReference type="PROSITE-ProRule" id="PRU00335"/>
    </source>
</evidence>
<dbReference type="SUPFAM" id="SSF46689">
    <property type="entry name" value="Homeodomain-like"/>
    <property type="match status" value="1"/>
</dbReference>
<evidence type="ECO:0000256" key="1">
    <source>
        <dbReference type="ARBA" id="ARBA00023015"/>
    </source>
</evidence>
<dbReference type="GO" id="GO:0000976">
    <property type="term" value="F:transcription cis-regulatory region binding"/>
    <property type="evidence" value="ECO:0007669"/>
    <property type="project" value="TreeGrafter"/>
</dbReference>
<proteinExistence type="predicted"/>
<evidence type="ECO:0000256" key="3">
    <source>
        <dbReference type="ARBA" id="ARBA00023163"/>
    </source>
</evidence>
<sequence length="192" mass="21015">MAANGDMLARIFDATTTTLARSGAKALSMTDVSAEAGIPRGTLYHYFGRKQDLLYAVGVRVVKLFEGAVVNAVEERPELDVRVRAVVEAMIDVGRAHPEIMQVIALEPGFGVDFLQQIFPEFVGVLEELLAPALSLTLGVRSMGMTSGQLCELILRIVMSAYVFPTRDVADLPRAILAMPYLARWTPDQYLV</sequence>
<keyword evidence="7" id="KW-1185">Reference proteome</keyword>
<reference evidence="6 7" key="1">
    <citation type="submission" date="2016-01" db="EMBL/GenBank/DDBJ databases">
        <title>The new phylogeny of the genus Mycobacterium.</title>
        <authorList>
            <person name="Tarcisio F."/>
            <person name="Conor M."/>
            <person name="Antonella G."/>
            <person name="Elisabetta G."/>
            <person name="Giulia F.S."/>
            <person name="Sara T."/>
            <person name="Anna F."/>
            <person name="Clotilde B."/>
            <person name="Roberto B."/>
            <person name="Veronica D.S."/>
            <person name="Fabio R."/>
            <person name="Monica P."/>
            <person name="Olivier J."/>
            <person name="Enrico T."/>
            <person name="Nicola S."/>
        </authorList>
    </citation>
    <scope>NUCLEOTIDE SEQUENCE [LARGE SCALE GENOMIC DNA]</scope>
    <source>
        <strain evidence="6 7">DSM 44803</strain>
    </source>
</reference>
<dbReference type="PANTHER" id="PTHR30055:SF234">
    <property type="entry name" value="HTH-TYPE TRANSCRIPTIONAL REGULATOR BETI"/>
    <property type="match status" value="1"/>
</dbReference>
<keyword evidence="1" id="KW-0805">Transcription regulation</keyword>
<keyword evidence="2 4" id="KW-0238">DNA-binding</keyword>
<dbReference type="EMBL" id="LQPH01000114">
    <property type="protein sequence ID" value="ORW23720.1"/>
    <property type="molecule type" value="Genomic_DNA"/>
</dbReference>
<evidence type="ECO:0000256" key="2">
    <source>
        <dbReference type="ARBA" id="ARBA00023125"/>
    </source>
</evidence>
<dbReference type="GO" id="GO:0003700">
    <property type="term" value="F:DNA-binding transcription factor activity"/>
    <property type="evidence" value="ECO:0007669"/>
    <property type="project" value="TreeGrafter"/>
</dbReference>
<dbReference type="PROSITE" id="PS50977">
    <property type="entry name" value="HTH_TETR_2"/>
    <property type="match status" value="1"/>
</dbReference>
<dbReference type="InterPro" id="IPR001647">
    <property type="entry name" value="HTH_TetR"/>
</dbReference>
<dbReference type="InterPro" id="IPR050109">
    <property type="entry name" value="HTH-type_TetR-like_transc_reg"/>
</dbReference>
<evidence type="ECO:0000259" key="5">
    <source>
        <dbReference type="PROSITE" id="PS50977"/>
    </source>
</evidence>
<dbReference type="PANTHER" id="PTHR30055">
    <property type="entry name" value="HTH-TYPE TRANSCRIPTIONAL REGULATOR RUTR"/>
    <property type="match status" value="1"/>
</dbReference>
<dbReference type="InterPro" id="IPR009057">
    <property type="entry name" value="Homeodomain-like_sf"/>
</dbReference>
<gene>
    <name evidence="6" type="ORF">AWC17_03995</name>
</gene>
<evidence type="ECO:0000313" key="7">
    <source>
        <dbReference type="Proteomes" id="UP000193781"/>
    </source>
</evidence>
<protein>
    <submittedName>
        <fullName evidence="6">TetR family transcriptional regulator</fullName>
    </submittedName>
</protein>
<dbReference type="AlphaFoldDB" id="A0A1X1ZK70"/>
<dbReference type="PRINTS" id="PR00455">
    <property type="entry name" value="HTHTETR"/>
</dbReference>
<organism evidence="6 7">
    <name type="scientific">Mycobacterium nebraskense</name>
    <dbReference type="NCBI Taxonomy" id="244292"/>
    <lineage>
        <taxon>Bacteria</taxon>
        <taxon>Bacillati</taxon>
        <taxon>Actinomycetota</taxon>
        <taxon>Actinomycetes</taxon>
        <taxon>Mycobacteriales</taxon>
        <taxon>Mycobacteriaceae</taxon>
        <taxon>Mycobacterium</taxon>
    </lineage>
</organism>
<comment type="caution">
    <text evidence="6">The sequence shown here is derived from an EMBL/GenBank/DDBJ whole genome shotgun (WGS) entry which is preliminary data.</text>
</comment>
<dbReference type="GeneID" id="77302940"/>
<evidence type="ECO:0000313" key="6">
    <source>
        <dbReference type="EMBL" id="ORW23720.1"/>
    </source>
</evidence>
<dbReference type="Proteomes" id="UP000193781">
    <property type="component" value="Unassembled WGS sequence"/>
</dbReference>
<dbReference type="Pfam" id="PF00440">
    <property type="entry name" value="TetR_N"/>
    <property type="match status" value="1"/>
</dbReference>
<accession>A0A1X1ZK70</accession>
<keyword evidence="3" id="KW-0804">Transcription</keyword>
<feature type="DNA-binding region" description="H-T-H motif" evidence="4">
    <location>
        <begin position="28"/>
        <end position="47"/>
    </location>
</feature>
<dbReference type="RefSeq" id="WP_009953934.1">
    <property type="nucleotide sequence ID" value="NZ_JACKSS010000127.1"/>
</dbReference>
<dbReference type="OrthoDB" id="9816320at2"/>
<name>A0A1X1ZK70_9MYCO</name>
<feature type="domain" description="HTH tetR-type" evidence="5">
    <location>
        <begin position="5"/>
        <end position="65"/>
    </location>
</feature>